<keyword evidence="2" id="KW-1185">Reference proteome</keyword>
<name>A0A1H1CQE0_9PSED</name>
<sequence>MKTVSVIAQDLWAKAQSGEFIAAGDAALVANEGHSTLVTAINELFKELRSIRSAWRQAWPDKETYQASKRQWFQAFLEEGICTQGQIDFGMAQVRKQPGDFIPSPGQFIEWCKPTPEMLGLPPLTAAHREACRNAHPGMAGQGKWSHDAVWHTAKECGFESLNKLDTSLSLKLFERNYTITIRRLLAGLPLQPMPKALPARTVVKATPEVGLGALAQLRVTLGGARA</sequence>
<reference evidence="2" key="1">
    <citation type="submission" date="2016-10" db="EMBL/GenBank/DDBJ databases">
        <authorList>
            <person name="Varghese N."/>
            <person name="Submissions S."/>
        </authorList>
    </citation>
    <scope>NUCLEOTIDE SEQUENCE [LARGE SCALE GENOMIC DNA]</scope>
    <source>
        <strain evidence="2">BS3775</strain>
    </source>
</reference>
<dbReference type="Proteomes" id="UP000199570">
    <property type="component" value="Unassembled WGS sequence"/>
</dbReference>
<dbReference type="InterPro" id="IPR009731">
    <property type="entry name" value="P-like"/>
</dbReference>
<dbReference type="AlphaFoldDB" id="A0A1H1CQE0"/>
<gene>
    <name evidence="1" type="ORF">SAMN04490195_1324</name>
</gene>
<accession>A0A1H1CQE0</accession>
<evidence type="ECO:0000313" key="1">
    <source>
        <dbReference type="EMBL" id="SDQ66118.1"/>
    </source>
</evidence>
<proteinExistence type="predicted"/>
<dbReference type="EMBL" id="FNKJ01000003">
    <property type="protein sequence ID" value="SDQ66118.1"/>
    <property type="molecule type" value="Genomic_DNA"/>
</dbReference>
<dbReference type="GO" id="GO:0006270">
    <property type="term" value="P:DNA replication initiation"/>
    <property type="evidence" value="ECO:0007669"/>
    <property type="project" value="InterPro"/>
</dbReference>
<protein>
    <submittedName>
        <fullName evidence="1">Replication protein P</fullName>
    </submittedName>
</protein>
<dbReference type="OrthoDB" id="5675790at2"/>
<evidence type="ECO:0000313" key="2">
    <source>
        <dbReference type="Proteomes" id="UP000199570"/>
    </source>
</evidence>
<dbReference type="RefSeq" id="WP_090318901.1">
    <property type="nucleotide sequence ID" value="NZ_FNKJ01000003.1"/>
</dbReference>
<organism evidence="1 2">
    <name type="scientific">Pseudomonas moorei</name>
    <dbReference type="NCBI Taxonomy" id="395599"/>
    <lineage>
        <taxon>Bacteria</taxon>
        <taxon>Pseudomonadati</taxon>
        <taxon>Pseudomonadota</taxon>
        <taxon>Gammaproteobacteria</taxon>
        <taxon>Pseudomonadales</taxon>
        <taxon>Pseudomonadaceae</taxon>
        <taxon>Pseudomonas</taxon>
    </lineage>
</organism>
<dbReference type="Pfam" id="PF06992">
    <property type="entry name" value="Phage_lambda_P"/>
    <property type="match status" value="1"/>
</dbReference>